<dbReference type="GO" id="GO:0005506">
    <property type="term" value="F:iron ion binding"/>
    <property type="evidence" value="ECO:0007669"/>
    <property type="project" value="InterPro"/>
</dbReference>
<name>A0AAN7BEH8_9PEZI</name>
<feature type="domain" description="Fe2OG dioxygenase" evidence="9">
    <location>
        <begin position="114"/>
        <end position="239"/>
    </location>
</feature>
<comment type="cofactor">
    <cofactor evidence="1">
        <name>L-ascorbate</name>
        <dbReference type="ChEBI" id="CHEBI:38290"/>
    </cofactor>
</comment>
<dbReference type="PANTHER" id="PTHR12117:SF0">
    <property type="entry name" value="PROLYL 3-HYDROXYLASE OGFOD1"/>
    <property type="match status" value="1"/>
</dbReference>
<evidence type="ECO:0000256" key="7">
    <source>
        <dbReference type="ARBA" id="ARBA00023004"/>
    </source>
</evidence>
<dbReference type="InterPro" id="IPR039558">
    <property type="entry name" value="TPA1/OFD1_N"/>
</dbReference>
<gene>
    <name evidence="10" type="ORF">QBC38DRAFT_493002</name>
</gene>
<organism evidence="10 11">
    <name type="scientific">Podospora fimiseda</name>
    <dbReference type="NCBI Taxonomy" id="252190"/>
    <lineage>
        <taxon>Eukaryota</taxon>
        <taxon>Fungi</taxon>
        <taxon>Dikarya</taxon>
        <taxon>Ascomycota</taxon>
        <taxon>Pezizomycotina</taxon>
        <taxon>Sordariomycetes</taxon>
        <taxon>Sordariomycetidae</taxon>
        <taxon>Sordariales</taxon>
        <taxon>Podosporaceae</taxon>
        <taxon>Podospora</taxon>
    </lineage>
</organism>
<evidence type="ECO:0000256" key="2">
    <source>
        <dbReference type="ARBA" id="ARBA00007443"/>
    </source>
</evidence>
<evidence type="ECO:0000256" key="4">
    <source>
        <dbReference type="ARBA" id="ARBA00022896"/>
    </source>
</evidence>
<accession>A0AAN7BEH8</accession>
<dbReference type="GO" id="GO:0005737">
    <property type="term" value="C:cytoplasm"/>
    <property type="evidence" value="ECO:0007669"/>
    <property type="project" value="TreeGrafter"/>
</dbReference>
<dbReference type="GO" id="GO:0031418">
    <property type="term" value="F:L-ascorbic acid binding"/>
    <property type="evidence" value="ECO:0007669"/>
    <property type="project" value="UniProtKB-KW"/>
</dbReference>
<evidence type="ECO:0000256" key="8">
    <source>
        <dbReference type="ARBA" id="ARBA00047444"/>
    </source>
</evidence>
<dbReference type="Proteomes" id="UP001301958">
    <property type="component" value="Unassembled WGS sequence"/>
</dbReference>
<dbReference type="InterPro" id="IPR019601">
    <property type="entry name" value="Oxoglutarate/Fe-dep_Oase_C"/>
</dbReference>
<keyword evidence="11" id="KW-1185">Reference proteome</keyword>
<comment type="caution">
    <text evidence="10">The sequence shown here is derived from an EMBL/GenBank/DDBJ whole genome shotgun (WGS) entry which is preliminary data.</text>
</comment>
<dbReference type="PANTHER" id="PTHR12117">
    <property type="entry name" value="HISTONE ACETYLTRANSFERASE COMPLEX"/>
    <property type="match status" value="1"/>
</dbReference>
<evidence type="ECO:0000313" key="11">
    <source>
        <dbReference type="Proteomes" id="UP001301958"/>
    </source>
</evidence>
<dbReference type="Pfam" id="PF13661">
    <property type="entry name" value="2OG-FeII_Oxy_4"/>
    <property type="match status" value="1"/>
</dbReference>
<dbReference type="EMBL" id="MU865604">
    <property type="protein sequence ID" value="KAK4220988.1"/>
    <property type="molecule type" value="Genomic_DNA"/>
</dbReference>
<evidence type="ECO:0000259" key="9">
    <source>
        <dbReference type="PROSITE" id="PS51471"/>
    </source>
</evidence>
<evidence type="ECO:0000256" key="6">
    <source>
        <dbReference type="ARBA" id="ARBA00023002"/>
    </source>
</evidence>
<reference evidence="10" key="1">
    <citation type="journal article" date="2023" name="Mol. Phylogenet. Evol.">
        <title>Genome-scale phylogeny and comparative genomics of the fungal order Sordariales.</title>
        <authorList>
            <person name="Hensen N."/>
            <person name="Bonometti L."/>
            <person name="Westerberg I."/>
            <person name="Brannstrom I.O."/>
            <person name="Guillou S."/>
            <person name="Cros-Aarteil S."/>
            <person name="Calhoun S."/>
            <person name="Haridas S."/>
            <person name="Kuo A."/>
            <person name="Mondo S."/>
            <person name="Pangilinan J."/>
            <person name="Riley R."/>
            <person name="LaButti K."/>
            <person name="Andreopoulos B."/>
            <person name="Lipzen A."/>
            <person name="Chen C."/>
            <person name="Yan M."/>
            <person name="Daum C."/>
            <person name="Ng V."/>
            <person name="Clum A."/>
            <person name="Steindorff A."/>
            <person name="Ohm R.A."/>
            <person name="Martin F."/>
            <person name="Silar P."/>
            <person name="Natvig D.O."/>
            <person name="Lalanne C."/>
            <person name="Gautier V."/>
            <person name="Ament-Velasquez S.L."/>
            <person name="Kruys A."/>
            <person name="Hutchinson M.I."/>
            <person name="Powell A.J."/>
            <person name="Barry K."/>
            <person name="Miller A.N."/>
            <person name="Grigoriev I.V."/>
            <person name="Debuchy R."/>
            <person name="Gladieux P."/>
            <person name="Hiltunen Thoren M."/>
            <person name="Johannesson H."/>
        </authorList>
    </citation>
    <scope>NUCLEOTIDE SEQUENCE</scope>
    <source>
        <strain evidence="10">CBS 990.96</strain>
    </source>
</reference>
<dbReference type="AlphaFoldDB" id="A0AAN7BEH8"/>
<keyword evidence="7" id="KW-0408">Iron</keyword>
<dbReference type="InterPro" id="IPR006620">
    <property type="entry name" value="Pro_4_hyd_alph"/>
</dbReference>
<proteinExistence type="inferred from homology"/>
<dbReference type="PROSITE" id="PS51471">
    <property type="entry name" value="FE2OG_OXY"/>
    <property type="match status" value="1"/>
</dbReference>
<keyword evidence="4" id="KW-0847">Vitamin C</keyword>
<dbReference type="Gene3D" id="2.60.120.620">
    <property type="entry name" value="q2cbj1_9rhob like domain"/>
    <property type="match status" value="2"/>
</dbReference>
<reference evidence="10" key="2">
    <citation type="submission" date="2023-05" db="EMBL/GenBank/DDBJ databases">
        <authorList>
            <consortium name="Lawrence Berkeley National Laboratory"/>
            <person name="Steindorff A."/>
            <person name="Hensen N."/>
            <person name="Bonometti L."/>
            <person name="Westerberg I."/>
            <person name="Brannstrom I.O."/>
            <person name="Guillou S."/>
            <person name="Cros-Aarteil S."/>
            <person name="Calhoun S."/>
            <person name="Haridas S."/>
            <person name="Kuo A."/>
            <person name="Mondo S."/>
            <person name="Pangilinan J."/>
            <person name="Riley R."/>
            <person name="Labutti K."/>
            <person name="Andreopoulos B."/>
            <person name="Lipzen A."/>
            <person name="Chen C."/>
            <person name="Yanf M."/>
            <person name="Daum C."/>
            <person name="Ng V."/>
            <person name="Clum A."/>
            <person name="Ohm R."/>
            <person name="Martin F."/>
            <person name="Silar P."/>
            <person name="Natvig D."/>
            <person name="Lalanne C."/>
            <person name="Gautier V."/>
            <person name="Ament-Velasquez S.L."/>
            <person name="Kruys A."/>
            <person name="Hutchinson M.I."/>
            <person name="Powell A.J."/>
            <person name="Barry K."/>
            <person name="Miller A.N."/>
            <person name="Grigoriev I.V."/>
            <person name="Debuchy R."/>
            <person name="Gladieux P."/>
            <person name="Thoren M.H."/>
            <person name="Johannesson H."/>
        </authorList>
    </citation>
    <scope>NUCLEOTIDE SEQUENCE</scope>
    <source>
        <strain evidence="10">CBS 990.96</strain>
    </source>
</reference>
<keyword evidence="3" id="KW-0479">Metal-binding</keyword>
<comment type="similarity">
    <text evidence="2">Belongs to the TPA1 family.</text>
</comment>
<protein>
    <submittedName>
        <fullName evidence="10">Oxoglutarate and iron-dependent oxygenase degradation C-term-domain-containing protein</fullName>
    </submittedName>
</protein>
<keyword evidence="6" id="KW-0560">Oxidoreductase</keyword>
<dbReference type="Pfam" id="PF10637">
    <property type="entry name" value="Ofd1_CTDD"/>
    <property type="match status" value="1"/>
</dbReference>
<dbReference type="GO" id="GO:0006449">
    <property type="term" value="P:regulation of translational termination"/>
    <property type="evidence" value="ECO:0007669"/>
    <property type="project" value="TreeGrafter"/>
</dbReference>
<dbReference type="InterPro" id="IPR051842">
    <property type="entry name" value="uS12_prolyl_hydroxylase"/>
</dbReference>
<dbReference type="SMART" id="SM00702">
    <property type="entry name" value="P4Hc"/>
    <property type="match status" value="1"/>
</dbReference>
<dbReference type="InterPro" id="IPR005123">
    <property type="entry name" value="Oxoglu/Fe-dep_dioxygenase_dom"/>
</dbReference>
<evidence type="ECO:0000256" key="3">
    <source>
        <dbReference type="ARBA" id="ARBA00022723"/>
    </source>
</evidence>
<evidence type="ECO:0000256" key="5">
    <source>
        <dbReference type="ARBA" id="ARBA00022964"/>
    </source>
</evidence>
<keyword evidence="5" id="KW-0223">Dioxygenase</keyword>
<evidence type="ECO:0000256" key="1">
    <source>
        <dbReference type="ARBA" id="ARBA00001961"/>
    </source>
</evidence>
<evidence type="ECO:0000313" key="10">
    <source>
        <dbReference type="EMBL" id="KAK4220988.1"/>
    </source>
</evidence>
<comment type="catalytic activity">
    <reaction evidence="8">
        <text>[ribosomal protein uS12]-L-proline + 2-oxoglutarate + O2 = [ribosomal protein uS12]-(3S)-3-hydroxy-L-proline + succinate + CO2</text>
        <dbReference type="Rhea" id="RHEA:54156"/>
        <dbReference type="Rhea" id="RHEA-COMP:13816"/>
        <dbReference type="Rhea" id="RHEA-COMP:13818"/>
        <dbReference type="ChEBI" id="CHEBI:15379"/>
        <dbReference type="ChEBI" id="CHEBI:16526"/>
        <dbReference type="ChEBI" id="CHEBI:16810"/>
        <dbReference type="ChEBI" id="CHEBI:30031"/>
        <dbReference type="ChEBI" id="CHEBI:50342"/>
        <dbReference type="ChEBI" id="CHEBI:85428"/>
    </reaction>
</comment>
<sequence length="557" mass="62739">MVFQAGLLDLKDIPSRRHDYLATRPFPHLIIQDAVQDHLLRLVRSEVVRHLRLNFDENNVYRIRRSTHLANISNHDEYAPELLPNLTKLRDALNSLQFRDWLSRITGVGPLSGTASSMALNMYMPGDRLLIHDDCNPKSRNRRVSFILYLTDPDDAWKEEWGGGLRLYASQDKTAITGDVVKLAHPDWCKYIPPCFNQLVFFGVRPGETYHEVEEVLSSGNVATDQTRRRMAISGWFHAAQEGDEGFNEEFSRADKHRMDELHRLKALAHGLQEPRTVCVPFANGNNDASDTDSSLLPLDVQYLSQYIAPELLEPDRMKEATRCFGQTSTLHLQPFLCEKWETKLQDYIAGGQQVGSGLALENTRSRGWSTAGPPDKQRFLYLEVTESADSTLPRENPVLELLGGPLQSAAFRRWLSQVTGLDMSRCSGQHLIVRQFRRGLDYILADLYGQSPPQLDYTLDLSPFGIRGNQTRATEKAMDTGGVETYTITGNDTVELGFAGQHDPGAGVERGSYRSTPSWNKLSAVLRRDVDTQGLVTYLSRAASGDRLDIKGRVHL</sequence>
<dbReference type="GO" id="GO:0031543">
    <property type="term" value="F:peptidyl-proline dioxygenase activity"/>
    <property type="evidence" value="ECO:0007669"/>
    <property type="project" value="TreeGrafter"/>
</dbReference>